<dbReference type="Pfam" id="PF00583">
    <property type="entry name" value="Acetyltransf_1"/>
    <property type="match status" value="1"/>
</dbReference>
<dbReference type="GO" id="GO:0005840">
    <property type="term" value="C:ribosome"/>
    <property type="evidence" value="ECO:0007669"/>
    <property type="project" value="UniProtKB-KW"/>
</dbReference>
<proteinExistence type="predicted"/>
<organism evidence="4 5">
    <name type="scientific">Saccharothrix tamanrassetensis</name>
    <dbReference type="NCBI Taxonomy" id="1051531"/>
    <lineage>
        <taxon>Bacteria</taxon>
        <taxon>Bacillati</taxon>
        <taxon>Actinomycetota</taxon>
        <taxon>Actinomycetes</taxon>
        <taxon>Pseudonocardiales</taxon>
        <taxon>Pseudonocardiaceae</taxon>
        <taxon>Saccharothrix</taxon>
    </lineage>
</organism>
<evidence type="ECO:0000256" key="1">
    <source>
        <dbReference type="ARBA" id="ARBA00022679"/>
    </source>
</evidence>
<dbReference type="InterPro" id="IPR016181">
    <property type="entry name" value="Acyl_CoA_acyltransferase"/>
</dbReference>
<dbReference type="InterPro" id="IPR000182">
    <property type="entry name" value="GNAT_dom"/>
</dbReference>
<dbReference type="PANTHER" id="PTHR43877">
    <property type="entry name" value="AMINOALKYLPHOSPHONATE N-ACETYLTRANSFERASE-RELATED-RELATED"/>
    <property type="match status" value="1"/>
</dbReference>
<keyword evidence="1" id="KW-0808">Transferase</keyword>
<dbReference type="InterPro" id="IPR050832">
    <property type="entry name" value="Bact_Acetyltransf"/>
</dbReference>
<protein>
    <submittedName>
        <fullName evidence="4">Ribosomal protein S18 acetylase RimI-like enzyme</fullName>
    </submittedName>
</protein>
<dbReference type="Gene3D" id="3.40.630.30">
    <property type="match status" value="1"/>
</dbReference>
<dbReference type="PROSITE" id="PS51186">
    <property type="entry name" value="GNAT"/>
    <property type="match status" value="1"/>
</dbReference>
<reference evidence="4 5" key="1">
    <citation type="submission" date="2020-08" db="EMBL/GenBank/DDBJ databases">
        <title>Genomic Encyclopedia of Type Strains, Phase III (KMG-III): the genomes of soil and plant-associated and newly described type strains.</title>
        <authorList>
            <person name="Whitman W."/>
        </authorList>
    </citation>
    <scope>NUCLEOTIDE SEQUENCE [LARGE SCALE GENOMIC DNA]</scope>
    <source>
        <strain evidence="4 5">CECT 8640</strain>
    </source>
</reference>
<evidence type="ECO:0000313" key="4">
    <source>
        <dbReference type="EMBL" id="MBB5957731.1"/>
    </source>
</evidence>
<dbReference type="EMBL" id="JACHJN010000006">
    <property type="protein sequence ID" value="MBB5957731.1"/>
    <property type="molecule type" value="Genomic_DNA"/>
</dbReference>
<keyword evidence="5" id="KW-1185">Reference proteome</keyword>
<dbReference type="PANTHER" id="PTHR43877:SF2">
    <property type="entry name" value="AMINOALKYLPHOSPHONATE N-ACETYLTRANSFERASE-RELATED"/>
    <property type="match status" value="1"/>
</dbReference>
<feature type="domain" description="N-acetyltransferase" evidence="3">
    <location>
        <begin position="13"/>
        <end position="172"/>
    </location>
</feature>
<evidence type="ECO:0000259" key="3">
    <source>
        <dbReference type="PROSITE" id="PS51186"/>
    </source>
</evidence>
<keyword evidence="4" id="KW-0689">Ribosomal protein</keyword>
<sequence length="203" mass="21602">MKIDLTWPSEADERLRAEVHEVLHAVVAVGGAIGWQSPPGRDQTDQWLDRLLARTRVGDAALVLALVDGVVRGTASWQRPAGEVFVHRAELGRVTAHPSARGLGLGSLLVSAVVENARAAGLEILTLGVRGNNHGAIELYEQLGFREWGRLPNAIAVGDVRFDDVQMALPLGFRDGVVLHGSAAGGLGASPRRGVGDRRRHGA</sequence>
<keyword evidence="4" id="KW-0687">Ribonucleoprotein</keyword>
<dbReference type="AlphaFoldDB" id="A0A841CJR7"/>
<evidence type="ECO:0000256" key="2">
    <source>
        <dbReference type="ARBA" id="ARBA00023315"/>
    </source>
</evidence>
<dbReference type="Proteomes" id="UP000547510">
    <property type="component" value="Unassembled WGS sequence"/>
</dbReference>
<dbReference type="CDD" id="cd04301">
    <property type="entry name" value="NAT_SF"/>
    <property type="match status" value="1"/>
</dbReference>
<evidence type="ECO:0000313" key="5">
    <source>
        <dbReference type="Proteomes" id="UP000547510"/>
    </source>
</evidence>
<comment type="caution">
    <text evidence="4">The sequence shown here is derived from an EMBL/GenBank/DDBJ whole genome shotgun (WGS) entry which is preliminary data.</text>
</comment>
<dbReference type="SUPFAM" id="SSF55729">
    <property type="entry name" value="Acyl-CoA N-acyltransferases (Nat)"/>
    <property type="match status" value="1"/>
</dbReference>
<gene>
    <name evidence="4" type="ORF">FHS29_004326</name>
</gene>
<dbReference type="RefSeq" id="WP_184693020.1">
    <property type="nucleotide sequence ID" value="NZ_JACHJN010000006.1"/>
</dbReference>
<keyword evidence="2" id="KW-0012">Acyltransferase</keyword>
<name>A0A841CJR7_9PSEU</name>
<dbReference type="GO" id="GO:0016747">
    <property type="term" value="F:acyltransferase activity, transferring groups other than amino-acyl groups"/>
    <property type="evidence" value="ECO:0007669"/>
    <property type="project" value="InterPro"/>
</dbReference>
<accession>A0A841CJR7</accession>